<evidence type="ECO:0000313" key="4">
    <source>
        <dbReference type="EMBL" id="PWA96239.1"/>
    </source>
</evidence>
<dbReference type="PANTHER" id="PTHR12048">
    <property type="entry name" value="CCAAT-BINDING FACTOR-RELATED"/>
    <property type="match status" value="1"/>
</dbReference>
<feature type="compositionally biased region" description="Acidic residues" evidence="2">
    <location>
        <begin position="1108"/>
        <end position="1119"/>
    </location>
</feature>
<gene>
    <name evidence="4" type="ORF">CTI12_AA042170</name>
</gene>
<feature type="region of interest" description="Disordered" evidence="2">
    <location>
        <begin position="1"/>
        <end position="20"/>
    </location>
</feature>
<evidence type="ECO:0000256" key="2">
    <source>
        <dbReference type="SAM" id="MobiDB-lite"/>
    </source>
</evidence>
<dbReference type="PANTHER" id="PTHR12048:SF0">
    <property type="entry name" value="CCAAT_ENHANCER-BINDING PROTEIN ZETA"/>
    <property type="match status" value="1"/>
</dbReference>
<dbReference type="InterPro" id="IPR040155">
    <property type="entry name" value="CEBPZ/Mak21-like"/>
</dbReference>
<feature type="compositionally biased region" description="Acidic residues" evidence="2">
    <location>
        <begin position="776"/>
        <end position="789"/>
    </location>
</feature>
<feature type="compositionally biased region" description="Polar residues" evidence="2">
    <location>
        <begin position="812"/>
        <end position="824"/>
    </location>
</feature>
<evidence type="ECO:0000313" key="5">
    <source>
        <dbReference type="Proteomes" id="UP000245207"/>
    </source>
</evidence>
<dbReference type="Proteomes" id="UP000245207">
    <property type="component" value="Unassembled WGS sequence"/>
</dbReference>
<dbReference type="Pfam" id="PF03914">
    <property type="entry name" value="CBF"/>
    <property type="match status" value="1"/>
</dbReference>
<dbReference type="GO" id="GO:0005634">
    <property type="term" value="C:nucleus"/>
    <property type="evidence" value="ECO:0007669"/>
    <property type="project" value="UniProtKB-ARBA"/>
</dbReference>
<feature type="region of interest" description="Disordered" evidence="2">
    <location>
        <begin position="215"/>
        <end position="234"/>
    </location>
</feature>
<comment type="caution">
    <text evidence="4">The sequence shown here is derived from an EMBL/GenBank/DDBJ whole genome shotgun (WGS) entry which is preliminary data.</text>
</comment>
<feature type="compositionally biased region" description="Acidic residues" evidence="2">
    <location>
        <begin position="796"/>
        <end position="808"/>
    </location>
</feature>
<dbReference type="InterPro" id="IPR016024">
    <property type="entry name" value="ARM-type_fold"/>
</dbReference>
<feature type="compositionally biased region" description="Basic residues" evidence="2">
    <location>
        <begin position="1"/>
        <end position="12"/>
    </location>
</feature>
<name>A0A2U1QDZ2_ARTAN</name>
<feature type="compositionally biased region" description="Basic residues" evidence="2">
    <location>
        <begin position="1123"/>
        <end position="1135"/>
    </location>
</feature>
<accession>A0A2U1QDZ2</accession>
<feature type="compositionally biased region" description="Acidic residues" evidence="2">
    <location>
        <begin position="1009"/>
        <end position="1078"/>
    </location>
</feature>
<dbReference type="InterPro" id="IPR005612">
    <property type="entry name" value="CCAAT-binding_factor"/>
</dbReference>
<reference evidence="4 5" key="1">
    <citation type="journal article" date="2018" name="Mol. Plant">
        <title>The genome of Artemisia annua provides insight into the evolution of Asteraceae family and artemisinin biosynthesis.</title>
        <authorList>
            <person name="Shen Q."/>
            <person name="Zhang L."/>
            <person name="Liao Z."/>
            <person name="Wang S."/>
            <person name="Yan T."/>
            <person name="Shi P."/>
            <person name="Liu M."/>
            <person name="Fu X."/>
            <person name="Pan Q."/>
            <person name="Wang Y."/>
            <person name="Lv Z."/>
            <person name="Lu X."/>
            <person name="Zhang F."/>
            <person name="Jiang W."/>
            <person name="Ma Y."/>
            <person name="Chen M."/>
            <person name="Hao X."/>
            <person name="Li L."/>
            <person name="Tang Y."/>
            <person name="Lv G."/>
            <person name="Zhou Y."/>
            <person name="Sun X."/>
            <person name="Brodelius P.E."/>
            <person name="Rose J.K.C."/>
            <person name="Tang K."/>
        </authorList>
    </citation>
    <scope>NUCLEOTIDE SEQUENCE [LARGE SCALE GENOMIC DNA]</scope>
    <source>
        <strain evidence="5">cv. Huhao1</strain>
        <tissue evidence="4">Leaf</tissue>
    </source>
</reference>
<evidence type="ECO:0000256" key="1">
    <source>
        <dbReference type="ARBA" id="ARBA00007797"/>
    </source>
</evidence>
<feature type="domain" description="CCAAT-binding factor" evidence="3">
    <location>
        <begin position="644"/>
        <end position="874"/>
    </location>
</feature>
<feature type="region of interest" description="Disordered" evidence="2">
    <location>
        <begin position="964"/>
        <end position="1169"/>
    </location>
</feature>
<dbReference type="OrthoDB" id="28947at2759"/>
<dbReference type="EMBL" id="PKPP01000189">
    <property type="protein sequence ID" value="PWA96239.1"/>
    <property type="molecule type" value="Genomic_DNA"/>
</dbReference>
<keyword evidence="5" id="KW-1185">Reference proteome</keyword>
<protein>
    <submittedName>
        <fullName evidence="4">CCAAT-binding factor</fullName>
    </submittedName>
</protein>
<feature type="compositionally biased region" description="Polar residues" evidence="2">
    <location>
        <begin position="44"/>
        <end position="65"/>
    </location>
</feature>
<feature type="compositionally biased region" description="Basic residues" evidence="2">
    <location>
        <begin position="1148"/>
        <end position="1169"/>
    </location>
</feature>
<dbReference type="SUPFAM" id="SSF48371">
    <property type="entry name" value="ARM repeat"/>
    <property type="match status" value="1"/>
</dbReference>
<sequence>MSIHNKKPKKPKTTTINSDENLHLEIANFASSLGLSSSLPSSGFNDTSFRNPKPKNPNSKSTQKNTKNEIKPNKSQQSNIPNNPRKKPFNAADSIKNAQNPNFENSKESKNQPKPKSQNFFAVDNSRSFDKYKNLPKLPLMKASALGVWYTDAAELEGKVIGDKKKGIKGVEEWKELVEKKRELGERLLWQFVSDYEGTRAQSGDIKMVLATQRSGTVTDKESKNQPKPKSQNFFAVDNSRSFDKYKNLPKLPLMKASALGVWYTDAAELEGKVIGDKKKGIKGVEEWKELVEKKRELGERLLWQFVSDYEGTRAQSGDIKMVLATQRSGTVTDKVSAFSVLVGDNCIANIKSIDALIGMVTSKVGKRYAFTGFEALKEMFISSLLPDRKLKTLSQQPLDLLPESKDGNSLLLLWHWEECLKQRYERYIFALEEASRDVLASLKDKSLKTIYALLLSKSEQERRLLSALVNKLGDPENKAASNASYHLTNLLSEHPNMKAVVIDEVDNFLFRPHLVLRAKYHAVNFLREIQLTKTGDGPKVAKRLLDVYFALFKVLISEAGGPNKKKKSKEEYKRPVTKLPKDKNVKSEADSYVEMDARILKALLNGINRAFGFVSNNEADDVVESQTPMLFQLAHSKNFNVGVQALMLIFKISSKNQIVSDRFYRALYSKLLLPSAMNISNEMFIGLLTQAMKDDPNLKRVAAFAKRLLQVSLQQQPQYTCACIFLLSEVLKSKPPLWNMVLQNELADEELEHFEDVVEEPDTEANKTADKPESDGVDDDDDPSEDEAGSPVPSSDDEFSDKGDDDLLGFNSLTNLDDSQKSSGHAVKNAKSSLPGGYDPRHREPIYCNADRVGWWELMVLASHVHPSVSTMAKTLLSGANIVYNGNPLIDLSLGTFLDKFMEKKPKARNWHGGSQIEPVKQLDMSKQLIGADILQLDEMDVAPEDLVFHKFFMNKMNASKKPKKKKKKGADEEAVEDFMGDDDMEEDESDNEEIDAILDSTKSALDSDAEYDYDDLDQLADDDDDELVGDGSDDGMEFPADMDDDDDDEVADDKASDDDVSIGDADDGSEDEEDVFEVQPKKRKLRGKSGASPFASLEDYEHLMDDNENEDEDDNDDVKDSKKHKKSKKTKRSKHEDDNDDDKDSKKHKKSRKTERSKSKKKKVSKE</sequence>
<proteinExistence type="inferred from homology"/>
<feature type="compositionally biased region" description="Basic and acidic residues" evidence="2">
    <location>
        <begin position="765"/>
        <end position="775"/>
    </location>
</feature>
<dbReference type="STRING" id="35608.A0A2U1QDZ2"/>
<feature type="compositionally biased region" description="Acidic residues" evidence="2">
    <location>
        <begin position="974"/>
        <end position="998"/>
    </location>
</feature>
<feature type="region of interest" description="Disordered" evidence="2">
    <location>
        <begin position="35"/>
        <end position="122"/>
    </location>
</feature>
<dbReference type="AlphaFoldDB" id="A0A2U1QDZ2"/>
<organism evidence="4 5">
    <name type="scientific">Artemisia annua</name>
    <name type="common">Sweet wormwood</name>
    <dbReference type="NCBI Taxonomy" id="35608"/>
    <lineage>
        <taxon>Eukaryota</taxon>
        <taxon>Viridiplantae</taxon>
        <taxon>Streptophyta</taxon>
        <taxon>Embryophyta</taxon>
        <taxon>Tracheophyta</taxon>
        <taxon>Spermatophyta</taxon>
        <taxon>Magnoliopsida</taxon>
        <taxon>eudicotyledons</taxon>
        <taxon>Gunneridae</taxon>
        <taxon>Pentapetalae</taxon>
        <taxon>asterids</taxon>
        <taxon>campanulids</taxon>
        <taxon>Asterales</taxon>
        <taxon>Asteraceae</taxon>
        <taxon>Asteroideae</taxon>
        <taxon>Anthemideae</taxon>
        <taxon>Artemisiinae</taxon>
        <taxon>Artemisia</taxon>
    </lineage>
</organism>
<feature type="region of interest" description="Disordered" evidence="2">
    <location>
        <begin position="759"/>
        <end position="843"/>
    </location>
</feature>
<evidence type="ECO:0000259" key="3">
    <source>
        <dbReference type="Pfam" id="PF03914"/>
    </source>
</evidence>
<comment type="similarity">
    <text evidence="1">Belongs to the CBF/MAK21 family.</text>
</comment>
<feature type="compositionally biased region" description="Polar residues" evidence="2">
    <location>
        <begin position="73"/>
        <end position="82"/>
    </location>
</feature>